<evidence type="ECO:0000256" key="6">
    <source>
        <dbReference type="ARBA" id="ARBA00023163"/>
    </source>
</evidence>
<dbReference type="PROSITE" id="PS00351">
    <property type="entry name" value="TFIID"/>
    <property type="match status" value="1"/>
</dbReference>
<evidence type="ECO:0000256" key="7">
    <source>
        <dbReference type="ARBA" id="ARBA00023242"/>
    </source>
</evidence>
<dbReference type="CDD" id="cd04516">
    <property type="entry name" value="TBP_eukaryotes"/>
    <property type="match status" value="1"/>
</dbReference>
<comment type="similarity">
    <text evidence="2">Belongs to the TBP family.</text>
</comment>
<dbReference type="SUPFAM" id="SSF55945">
    <property type="entry name" value="TATA-box binding protein-like"/>
    <property type="match status" value="2"/>
</dbReference>
<dbReference type="FunFam" id="3.30.310.10:FF:000002">
    <property type="entry name" value="TATA-box-binding protein 2"/>
    <property type="match status" value="1"/>
</dbReference>
<dbReference type="PANTHER" id="PTHR10126">
    <property type="entry name" value="TATA-BOX BINDING PROTEIN"/>
    <property type="match status" value="1"/>
</dbReference>
<dbReference type="PRINTS" id="PR00686">
    <property type="entry name" value="TIFACTORIID"/>
</dbReference>
<evidence type="ECO:0000256" key="2">
    <source>
        <dbReference type="ARBA" id="ARBA00005560"/>
    </source>
</evidence>
<keyword evidence="4" id="KW-0805">Transcription regulation</keyword>
<keyword evidence="7" id="KW-0539">Nucleus</keyword>
<evidence type="ECO:0000256" key="8">
    <source>
        <dbReference type="SAM" id="MobiDB-lite"/>
    </source>
</evidence>
<dbReference type="InterPro" id="IPR012295">
    <property type="entry name" value="TBP_dom_sf"/>
</dbReference>
<dbReference type="GO" id="GO:0003677">
    <property type="term" value="F:DNA binding"/>
    <property type="evidence" value="ECO:0007669"/>
    <property type="project" value="UniProtKB-KW"/>
</dbReference>
<organism evidence="9 10">
    <name type="scientific">Triparma strigata</name>
    <dbReference type="NCBI Taxonomy" id="1606541"/>
    <lineage>
        <taxon>Eukaryota</taxon>
        <taxon>Sar</taxon>
        <taxon>Stramenopiles</taxon>
        <taxon>Ochrophyta</taxon>
        <taxon>Bolidophyceae</taxon>
        <taxon>Parmales</taxon>
        <taxon>Triparmaceae</taxon>
        <taxon>Triparma</taxon>
    </lineage>
</organism>
<sequence length="309" mass="33131">MSSYKTPGAEADADATAMDLSATTSSTSKLTTAAAATATSKAANVDPLRENLVGSLISCPTLAVGPSIHTLSPSTNTGLTIQLQNLTATVNMNIPLKLRTIANKAHNTEYNPKKFGAVVMRLLKPKCTMLLFQSGKCVITGARSVHNASLASRKFGYILSKCGFTPPSIDFKVQNMIGTTDVGFPIRLEGIVFNHAKFASYEPELFPGLIYRMLEPKVVLLIFVSGKVVITGAKEDRDLARAMEKIHPVLEEFKKVKLTEAQQRAAMSAGNKSQSKQPVLQITEKGEKRQRVQATGAPKIIARGKNGGG</sequence>
<dbReference type="InterPro" id="IPR000814">
    <property type="entry name" value="TBP"/>
</dbReference>
<evidence type="ECO:0008006" key="11">
    <source>
        <dbReference type="Google" id="ProtNLM"/>
    </source>
</evidence>
<evidence type="ECO:0000256" key="4">
    <source>
        <dbReference type="ARBA" id="ARBA00023015"/>
    </source>
</evidence>
<keyword evidence="6" id="KW-0804">Transcription</keyword>
<feature type="compositionally biased region" description="Polar residues" evidence="8">
    <location>
        <begin position="270"/>
        <end position="280"/>
    </location>
</feature>
<dbReference type="FunFam" id="3.30.310.10:FF:000005">
    <property type="entry name" value="TATA box-binding protein-like 1"/>
    <property type="match status" value="1"/>
</dbReference>
<dbReference type="GO" id="GO:0032991">
    <property type="term" value="C:protein-containing complex"/>
    <property type="evidence" value="ECO:0007669"/>
    <property type="project" value="UniProtKB-ARBA"/>
</dbReference>
<dbReference type="AlphaFoldDB" id="A0A9W7EU01"/>
<dbReference type="Pfam" id="PF00352">
    <property type="entry name" value="TBP"/>
    <property type="match status" value="2"/>
</dbReference>
<keyword evidence="5" id="KW-0238">DNA-binding</keyword>
<keyword evidence="10" id="KW-1185">Reference proteome</keyword>
<evidence type="ECO:0000313" key="10">
    <source>
        <dbReference type="Proteomes" id="UP001165085"/>
    </source>
</evidence>
<accession>A0A9W7EU01</accession>
<reference evidence="10" key="1">
    <citation type="journal article" date="2023" name="Commun. Biol.">
        <title>Genome analysis of Parmales, the sister group of diatoms, reveals the evolutionary specialization of diatoms from phago-mixotrophs to photoautotrophs.</title>
        <authorList>
            <person name="Ban H."/>
            <person name="Sato S."/>
            <person name="Yoshikawa S."/>
            <person name="Yamada K."/>
            <person name="Nakamura Y."/>
            <person name="Ichinomiya M."/>
            <person name="Sato N."/>
            <person name="Blanc-Mathieu R."/>
            <person name="Endo H."/>
            <person name="Kuwata A."/>
            <person name="Ogata H."/>
        </authorList>
    </citation>
    <scope>NUCLEOTIDE SEQUENCE [LARGE SCALE GENOMIC DNA]</scope>
    <source>
        <strain evidence="10">NIES 3701</strain>
    </source>
</reference>
<evidence type="ECO:0000256" key="5">
    <source>
        <dbReference type="ARBA" id="ARBA00023125"/>
    </source>
</evidence>
<name>A0A9W7EU01_9STRA</name>
<proteinExistence type="inferred from homology"/>
<gene>
    <name evidence="9" type="ORF">TrST_g13442</name>
</gene>
<dbReference type="InterPro" id="IPR030491">
    <property type="entry name" value="TBP_CS"/>
</dbReference>
<feature type="region of interest" description="Disordered" evidence="8">
    <location>
        <begin position="264"/>
        <end position="309"/>
    </location>
</feature>
<evidence type="ECO:0000256" key="1">
    <source>
        <dbReference type="ARBA" id="ARBA00004123"/>
    </source>
</evidence>
<dbReference type="HAMAP" id="MF_00408">
    <property type="entry name" value="TATA_bind_prot_arch"/>
    <property type="match status" value="1"/>
</dbReference>
<dbReference type="InterPro" id="IPR033710">
    <property type="entry name" value="TBP_eukaryotic"/>
</dbReference>
<dbReference type="Proteomes" id="UP001165085">
    <property type="component" value="Unassembled WGS sequence"/>
</dbReference>
<evidence type="ECO:0000256" key="3">
    <source>
        <dbReference type="ARBA" id="ARBA00022737"/>
    </source>
</evidence>
<dbReference type="Gene3D" id="3.30.310.10">
    <property type="entry name" value="TATA-Binding Protein"/>
    <property type="match status" value="2"/>
</dbReference>
<keyword evidence="3" id="KW-0677">Repeat</keyword>
<comment type="caution">
    <text evidence="9">The sequence shown here is derived from an EMBL/GenBank/DDBJ whole genome shotgun (WGS) entry which is preliminary data.</text>
</comment>
<dbReference type="GO" id="GO:0006352">
    <property type="term" value="P:DNA-templated transcription initiation"/>
    <property type="evidence" value="ECO:0007669"/>
    <property type="project" value="InterPro"/>
</dbReference>
<comment type="subcellular location">
    <subcellularLocation>
        <location evidence="1">Nucleus</location>
    </subcellularLocation>
</comment>
<evidence type="ECO:0000313" key="9">
    <source>
        <dbReference type="EMBL" id="GMH89930.1"/>
    </source>
</evidence>
<dbReference type="OrthoDB" id="2127950at2759"/>
<dbReference type="EMBL" id="BRXY01000364">
    <property type="protein sequence ID" value="GMH89930.1"/>
    <property type="molecule type" value="Genomic_DNA"/>
</dbReference>
<dbReference type="GO" id="GO:0005634">
    <property type="term" value="C:nucleus"/>
    <property type="evidence" value="ECO:0007669"/>
    <property type="project" value="UniProtKB-SubCell"/>
</dbReference>
<protein>
    <recommendedName>
        <fullName evidence="11">TATA-box-binding protein</fullName>
    </recommendedName>
</protein>